<dbReference type="SUPFAM" id="SSF55874">
    <property type="entry name" value="ATPase domain of HSP90 chaperone/DNA topoisomerase II/histidine kinase"/>
    <property type="match status" value="1"/>
</dbReference>
<dbReference type="Gene3D" id="3.30.230.10">
    <property type="match status" value="1"/>
</dbReference>
<accession>A0ABV0PSR4</accession>
<evidence type="ECO:0000256" key="1">
    <source>
        <dbReference type="ARBA" id="ARBA00006082"/>
    </source>
</evidence>
<gene>
    <name evidence="3" type="ORF">GOODEAATRI_029659</name>
</gene>
<dbReference type="InterPro" id="IPR038973">
    <property type="entry name" value="MutL/Mlh/Pms-like"/>
</dbReference>
<evidence type="ECO:0000256" key="2">
    <source>
        <dbReference type="ARBA" id="ARBA00022763"/>
    </source>
</evidence>
<dbReference type="Pfam" id="PF13589">
    <property type="entry name" value="HATPase_c_3"/>
    <property type="match status" value="1"/>
</dbReference>
<dbReference type="PANTHER" id="PTHR10073">
    <property type="entry name" value="DNA MISMATCH REPAIR PROTEIN MLH, PMS, MUTL"/>
    <property type="match status" value="1"/>
</dbReference>
<keyword evidence="4" id="KW-1185">Reference proteome</keyword>
<name>A0ABV0PSR4_9TELE</name>
<evidence type="ECO:0000313" key="3">
    <source>
        <dbReference type="EMBL" id="MEQ2186543.1"/>
    </source>
</evidence>
<protein>
    <recommendedName>
        <fullName evidence="5">MutL-like protein 1</fullName>
    </recommendedName>
</protein>
<dbReference type="EMBL" id="JAHRIO010084416">
    <property type="protein sequence ID" value="MEQ2186543.1"/>
    <property type="molecule type" value="Genomic_DNA"/>
</dbReference>
<organism evidence="3 4">
    <name type="scientific">Goodea atripinnis</name>
    <dbReference type="NCBI Taxonomy" id="208336"/>
    <lineage>
        <taxon>Eukaryota</taxon>
        <taxon>Metazoa</taxon>
        <taxon>Chordata</taxon>
        <taxon>Craniata</taxon>
        <taxon>Vertebrata</taxon>
        <taxon>Euteleostomi</taxon>
        <taxon>Actinopterygii</taxon>
        <taxon>Neopterygii</taxon>
        <taxon>Teleostei</taxon>
        <taxon>Neoteleostei</taxon>
        <taxon>Acanthomorphata</taxon>
        <taxon>Ovalentaria</taxon>
        <taxon>Atherinomorphae</taxon>
        <taxon>Cyprinodontiformes</taxon>
        <taxon>Goodeidae</taxon>
        <taxon>Goodea</taxon>
    </lineage>
</organism>
<evidence type="ECO:0008006" key="5">
    <source>
        <dbReference type="Google" id="ProtNLM"/>
    </source>
</evidence>
<comment type="caution">
    <text evidence="3">The sequence shown here is derived from an EMBL/GenBank/DDBJ whole genome shotgun (WGS) entry which is preliminary data.</text>
</comment>
<proteinExistence type="inferred from homology"/>
<evidence type="ECO:0000313" key="4">
    <source>
        <dbReference type="Proteomes" id="UP001476798"/>
    </source>
</evidence>
<reference evidence="3 4" key="1">
    <citation type="submission" date="2021-06" db="EMBL/GenBank/DDBJ databases">
        <authorList>
            <person name="Palmer J.M."/>
        </authorList>
    </citation>
    <scope>NUCLEOTIDE SEQUENCE [LARGE SCALE GENOMIC DNA]</scope>
    <source>
        <strain evidence="3 4">GA_2019</strain>
        <tissue evidence="3">Muscle</tissue>
    </source>
</reference>
<keyword evidence="2" id="KW-0227">DNA damage</keyword>
<dbReference type="Proteomes" id="UP001476798">
    <property type="component" value="Unassembled WGS sequence"/>
</dbReference>
<dbReference type="Gene3D" id="3.30.565.10">
    <property type="entry name" value="Histidine kinase-like ATPase, C-terminal domain"/>
    <property type="match status" value="2"/>
</dbReference>
<dbReference type="PANTHER" id="PTHR10073:SF12">
    <property type="entry name" value="DNA MISMATCH REPAIR PROTEIN MLH1"/>
    <property type="match status" value="1"/>
</dbReference>
<dbReference type="InterPro" id="IPR036890">
    <property type="entry name" value="HATPase_C_sf"/>
</dbReference>
<sequence length="224" mass="24693">MAGVIRRLDETVVNRIAAGEVIQRPANAVKEMMENCLDAKATNIQVTVKDGGLKLLQIQDNGTGIRVEDLFYNVSTRRKALKSPGDEYSRIVEVVSRSGLNPSQGETVADVRTLPNASVVDNIRSVFGNAGADRSRLRRSEARVHDERLHLQCQLLCEEMHPGPVHQPYVTAVKPVMVPPAQLSLVVLCAPADRLVESSSLKKAVETVYAAYLPKNTHPFLYLR</sequence>
<dbReference type="InterPro" id="IPR014721">
    <property type="entry name" value="Ribsml_uS5_D2-typ_fold_subgr"/>
</dbReference>
<comment type="similarity">
    <text evidence="1">Belongs to the DNA mismatch repair MutL/HexB family.</text>
</comment>